<keyword evidence="1" id="KW-0472">Membrane</keyword>
<name>A0ABU2ZQ51_9ALTE</name>
<accession>A0ABU2ZQ51</accession>
<gene>
    <name evidence="3" type="ORF">RM552_07865</name>
</gene>
<dbReference type="EMBL" id="JAVRHX010000001">
    <property type="protein sequence ID" value="MDT0594751.1"/>
    <property type="molecule type" value="Genomic_DNA"/>
</dbReference>
<evidence type="ECO:0000259" key="2">
    <source>
        <dbReference type="Pfam" id="PF01882"/>
    </source>
</evidence>
<reference evidence="3 4" key="1">
    <citation type="submission" date="2023-09" db="EMBL/GenBank/DDBJ databases">
        <authorList>
            <person name="Rey-Velasco X."/>
        </authorList>
    </citation>
    <scope>NUCLEOTIDE SEQUENCE [LARGE SCALE GENOMIC DNA]</scope>
    <source>
        <strain evidence="3 4">P117</strain>
    </source>
</reference>
<protein>
    <submittedName>
        <fullName evidence="3">DUF58 domain-containing protein</fullName>
    </submittedName>
</protein>
<proteinExistence type="predicted"/>
<keyword evidence="1" id="KW-1133">Transmembrane helix</keyword>
<sequence>MKFVSIRPSKRLLKVTFVLLLSALLLPIVDQFVIIDMWRRLPFVLMGLVVIALFFDVIMSKKAPKVAINRSLISNLSLYQPATVKFVLANRSDSPIHLEWKEHLPNDWVCETYHSNIQLTPAEQQEHQYVVTPHKRGPAQITGCYLRVISYCKLFQITWFKAHQSEHKVYPNFSSISDLTGLKGSVNLQQMGLKKFNLRGTGMDFLQLRDYREGESLRQIDWRASSRFKKLISKEFQEEKNQHVVIMLDSGRRMRVQDDELSYFEHSLNALIMLSFTALKNGDNLSIQSFGRESRWLSQVRGAQNVSRIMHHFYDLYPEKIASDYLSAAQDLMKKHPKRSFIVLVTCLRDEDFDDLLVSVKILQEKHLVAVVSIIEPIYNHIENKPIESIDDALDYASSNVLQRSIEHNIKRLKHKGVICIQTKASGLTSSLINSYLSIKKAGVL</sequence>
<comment type="caution">
    <text evidence="3">The sequence shown here is derived from an EMBL/GenBank/DDBJ whole genome shotgun (WGS) entry which is preliminary data.</text>
</comment>
<keyword evidence="4" id="KW-1185">Reference proteome</keyword>
<evidence type="ECO:0000313" key="3">
    <source>
        <dbReference type="EMBL" id="MDT0594751.1"/>
    </source>
</evidence>
<dbReference type="InterPro" id="IPR002881">
    <property type="entry name" value="DUF58"/>
</dbReference>
<dbReference type="PANTHER" id="PTHR33608">
    <property type="entry name" value="BLL2464 PROTEIN"/>
    <property type="match status" value="1"/>
</dbReference>
<keyword evidence="1" id="KW-0812">Transmembrane</keyword>
<evidence type="ECO:0000313" key="4">
    <source>
        <dbReference type="Proteomes" id="UP001253545"/>
    </source>
</evidence>
<feature type="transmembrane region" description="Helical" evidence="1">
    <location>
        <begin position="41"/>
        <end position="59"/>
    </location>
</feature>
<evidence type="ECO:0000256" key="1">
    <source>
        <dbReference type="SAM" id="Phobius"/>
    </source>
</evidence>
<feature type="domain" description="DUF58" evidence="2">
    <location>
        <begin position="208"/>
        <end position="378"/>
    </location>
</feature>
<dbReference type="Pfam" id="PF01882">
    <property type="entry name" value="DUF58"/>
    <property type="match status" value="1"/>
</dbReference>
<dbReference type="RefSeq" id="WP_311368209.1">
    <property type="nucleotide sequence ID" value="NZ_JAVRHX010000001.1"/>
</dbReference>
<organism evidence="3 4">
    <name type="scientific">Glaciecola petra</name>
    <dbReference type="NCBI Taxonomy" id="3075602"/>
    <lineage>
        <taxon>Bacteria</taxon>
        <taxon>Pseudomonadati</taxon>
        <taxon>Pseudomonadota</taxon>
        <taxon>Gammaproteobacteria</taxon>
        <taxon>Alteromonadales</taxon>
        <taxon>Alteromonadaceae</taxon>
        <taxon>Glaciecola</taxon>
    </lineage>
</organism>
<dbReference type="PANTHER" id="PTHR33608:SF3">
    <property type="entry name" value="SLR2013 PROTEIN"/>
    <property type="match status" value="1"/>
</dbReference>
<dbReference type="Proteomes" id="UP001253545">
    <property type="component" value="Unassembled WGS sequence"/>
</dbReference>